<dbReference type="Proteomes" id="UP000502005">
    <property type="component" value="Plasmid pNE1A"/>
</dbReference>
<dbReference type="PANTHER" id="PTHR11138">
    <property type="entry name" value="METHIONYL-TRNA FORMYLTRANSFERASE"/>
    <property type="match status" value="1"/>
</dbReference>
<dbReference type="SUPFAM" id="SSF53328">
    <property type="entry name" value="Formyltransferase"/>
    <property type="match status" value="1"/>
</dbReference>
<sequence>MKAVIFAYHDMGCAGLEALENAGFEICAVFTHADAPGENHFHGSVARMAQARNIPLYMPEDVNQPQWIALLQTLAPDMLFSLSFRQILSREILAIPRRGAFGVQASLLPAHRGRAHLNWVLIKGDTETGVTLFRLIVRPDCGPILAQQKVRILPEDDAHSLHNKLVSTSAKMLAVWLPALCAGQLEEREQDESQASRFGRRTPQDGEINWQAAAQDIHNLVRGLASPWPGAYSAAYGQRFVVWQSHSRPDKSTDQPGTVLSLEPLVIACGTGQLEVVAGQIGEGARVSGAELARNLGLRVGETICAKTMP</sequence>
<dbReference type="RefSeq" id="WP_208717780.1">
    <property type="nucleotide sequence ID" value="NZ_CP024769.1"/>
</dbReference>
<dbReference type="Pfam" id="PF00551">
    <property type="entry name" value="Formyl_trans_N"/>
    <property type="match status" value="1"/>
</dbReference>
<feature type="domain" description="Formyl transferase C-terminal" evidence="2">
    <location>
        <begin position="202"/>
        <end position="294"/>
    </location>
</feature>
<protein>
    <submittedName>
        <fullName evidence="3">ArnA</fullName>
    </submittedName>
</protein>
<dbReference type="InterPro" id="IPR011034">
    <property type="entry name" value="Formyl_transferase-like_C_sf"/>
</dbReference>
<gene>
    <name evidence="3" type="ORF">CUN67_23190</name>
</gene>
<accession>A0A6B9G4E2</accession>
<proteinExistence type="predicted"/>
<evidence type="ECO:0000313" key="4">
    <source>
        <dbReference type="Proteomes" id="UP000502005"/>
    </source>
</evidence>
<keyword evidence="3" id="KW-0614">Plasmid</keyword>
<dbReference type="PANTHER" id="PTHR11138:SF5">
    <property type="entry name" value="METHIONYL-TRNA FORMYLTRANSFERASE, MITOCHONDRIAL"/>
    <property type="match status" value="1"/>
</dbReference>
<organism evidence="3 4">
    <name type="scientific">Pantoea cypripedii</name>
    <name type="common">Pectobacterium cypripedii</name>
    <name type="synonym">Erwinia cypripedii</name>
    <dbReference type="NCBI Taxonomy" id="55209"/>
    <lineage>
        <taxon>Bacteria</taxon>
        <taxon>Pseudomonadati</taxon>
        <taxon>Pseudomonadota</taxon>
        <taxon>Gammaproteobacteria</taxon>
        <taxon>Enterobacterales</taxon>
        <taxon>Erwiniaceae</taxon>
        <taxon>Pantoea</taxon>
    </lineage>
</organism>
<feature type="domain" description="Formyl transferase N-terminal" evidence="1">
    <location>
        <begin position="25"/>
        <end position="172"/>
    </location>
</feature>
<dbReference type="InterPro" id="IPR005793">
    <property type="entry name" value="Formyl_trans_C"/>
</dbReference>
<name>A0A6B9G4E2_PANCY</name>
<dbReference type="GO" id="GO:0004479">
    <property type="term" value="F:methionyl-tRNA formyltransferase activity"/>
    <property type="evidence" value="ECO:0007669"/>
    <property type="project" value="TreeGrafter"/>
</dbReference>
<dbReference type="EMBL" id="CP024769">
    <property type="protein sequence ID" value="QGY31888.1"/>
    <property type="molecule type" value="Genomic_DNA"/>
</dbReference>
<dbReference type="CDD" id="cd08702">
    <property type="entry name" value="Arna_FMT_C"/>
    <property type="match status" value="1"/>
</dbReference>
<dbReference type="InterPro" id="IPR002376">
    <property type="entry name" value="Formyl_transf_N"/>
</dbReference>
<dbReference type="GO" id="GO:0005829">
    <property type="term" value="C:cytosol"/>
    <property type="evidence" value="ECO:0007669"/>
    <property type="project" value="TreeGrafter"/>
</dbReference>
<dbReference type="SUPFAM" id="SSF50486">
    <property type="entry name" value="FMT C-terminal domain-like"/>
    <property type="match status" value="1"/>
</dbReference>
<dbReference type="AlphaFoldDB" id="A0A6B9G4E2"/>
<evidence type="ECO:0000313" key="3">
    <source>
        <dbReference type="EMBL" id="QGY31888.1"/>
    </source>
</evidence>
<reference evidence="3 4" key="1">
    <citation type="submission" date="2017-11" db="EMBL/GenBank/DDBJ databases">
        <title>Genome sequence of Pantoea cypripedii NE1.</title>
        <authorList>
            <person name="Nascimento F.X."/>
        </authorList>
    </citation>
    <scope>NUCLEOTIDE SEQUENCE [LARGE SCALE GENOMIC DNA]</scope>
    <source>
        <strain evidence="3 4">NE1</strain>
        <plasmid evidence="4">pne1a</plasmid>
    </source>
</reference>
<geneLocation type="plasmid" evidence="4">
    <name>pne1a</name>
</geneLocation>
<evidence type="ECO:0000259" key="1">
    <source>
        <dbReference type="Pfam" id="PF00551"/>
    </source>
</evidence>
<dbReference type="InterPro" id="IPR036477">
    <property type="entry name" value="Formyl_transf_N_sf"/>
</dbReference>
<dbReference type="Pfam" id="PF02911">
    <property type="entry name" value="Formyl_trans_C"/>
    <property type="match status" value="1"/>
</dbReference>
<dbReference type="Gene3D" id="3.40.50.12230">
    <property type="match status" value="1"/>
</dbReference>
<evidence type="ECO:0000259" key="2">
    <source>
        <dbReference type="Pfam" id="PF02911"/>
    </source>
</evidence>